<keyword evidence="3" id="KW-1185">Reference proteome</keyword>
<proteinExistence type="predicted"/>
<gene>
    <name evidence="2" type="ORF">O0S08_35355</name>
</gene>
<sequence>MSLFGSEEFRVCVSLGYPQIEAALPGRDAPHNRLISDAIAELNRHGLIDARFFDWLAELRPRRADEIELVRRAWLANEPEEHPPLENRADELASAAQDLELAWRPPKDPPTARPDTPRADAHATAGPPAAPATEPGPADMPRKSWLYRHRVVSIAVALVVLSAASLALYFPESTRLDPCKAVVDKQQLCAASEDRQAVAASATTLAVCRSGASIDVAREEVACVPYRCGEFKDCLRAVAEHDSHAHLVRRIRSAVDGDVKRDEALTECLMTTSTDPTLASLCLSLFERNVARLTRTVRDIRDELSPDTISLSGAKRDGWDECSELLAVAGRLDAATTAQAEALCDELAAARLGAEAAEAARRNIKDGVNDLPLDCDMAAKRLAVIDAAWARRQFTAVIDDCYGSLGTVILAGSTGMRCDVDVDRVIDALKKYRPSDPGAGHTPTCTTLQ</sequence>
<dbReference type="RefSeq" id="WP_269033853.1">
    <property type="nucleotide sequence ID" value="NZ_CP114040.1"/>
</dbReference>
<evidence type="ECO:0000313" key="2">
    <source>
        <dbReference type="EMBL" id="WAS91491.1"/>
    </source>
</evidence>
<organism evidence="2 3">
    <name type="scientific">Nannocystis punicea</name>
    <dbReference type="NCBI Taxonomy" id="2995304"/>
    <lineage>
        <taxon>Bacteria</taxon>
        <taxon>Pseudomonadati</taxon>
        <taxon>Myxococcota</taxon>
        <taxon>Polyangia</taxon>
        <taxon>Nannocystales</taxon>
        <taxon>Nannocystaceae</taxon>
        <taxon>Nannocystis</taxon>
    </lineage>
</organism>
<dbReference type="Proteomes" id="UP001164459">
    <property type="component" value="Chromosome"/>
</dbReference>
<evidence type="ECO:0008006" key="4">
    <source>
        <dbReference type="Google" id="ProtNLM"/>
    </source>
</evidence>
<name>A0ABY7GX04_9BACT</name>
<evidence type="ECO:0000313" key="3">
    <source>
        <dbReference type="Proteomes" id="UP001164459"/>
    </source>
</evidence>
<feature type="compositionally biased region" description="Low complexity" evidence="1">
    <location>
        <begin position="122"/>
        <end position="138"/>
    </location>
</feature>
<feature type="region of interest" description="Disordered" evidence="1">
    <location>
        <begin position="102"/>
        <end position="138"/>
    </location>
</feature>
<evidence type="ECO:0000256" key="1">
    <source>
        <dbReference type="SAM" id="MobiDB-lite"/>
    </source>
</evidence>
<dbReference type="EMBL" id="CP114040">
    <property type="protein sequence ID" value="WAS91491.1"/>
    <property type="molecule type" value="Genomic_DNA"/>
</dbReference>
<protein>
    <recommendedName>
        <fullName evidence="4">Lysozyme inhibitor LprI N-terminal domain-containing protein</fullName>
    </recommendedName>
</protein>
<reference evidence="2" key="1">
    <citation type="submission" date="2022-11" db="EMBL/GenBank/DDBJ databases">
        <title>Minimal conservation of predation-associated metabolite biosynthetic gene clusters underscores biosynthetic potential of Myxococcota including descriptions for ten novel species: Archangium lansinium sp. nov., Myxococcus landrumus sp. nov., Nannocystis bai.</title>
        <authorList>
            <person name="Ahearne A."/>
            <person name="Stevens C."/>
            <person name="Dowd S."/>
        </authorList>
    </citation>
    <scope>NUCLEOTIDE SEQUENCE</scope>
    <source>
        <strain evidence="2">Fl3</strain>
    </source>
</reference>
<accession>A0ABY7GX04</accession>